<evidence type="ECO:0000313" key="8">
    <source>
        <dbReference type="EMBL" id="SFA73242.1"/>
    </source>
</evidence>
<dbReference type="InterPro" id="IPR007848">
    <property type="entry name" value="Small_mtfrase_dom"/>
</dbReference>
<feature type="domain" description="Methyltransferase small" evidence="6">
    <location>
        <begin position="87"/>
        <end position="187"/>
    </location>
</feature>
<evidence type="ECO:0000259" key="7">
    <source>
        <dbReference type="Pfam" id="PF17827"/>
    </source>
</evidence>
<dbReference type="NCBIfam" id="TIGR00536">
    <property type="entry name" value="hemK_fam"/>
    <property type="match status" value="1"/>
</dbReference>
<keyword evidence="2 5" id="KW-0808">Transferase</keyword>
<accession>A0A1I0VAI2</accession>
<dbReference type="HAMAP" id="MF_02126">
    <property type="entry name" value="RF_methyltr_PrmC"/>
    <property type="match status" value="1"/>
</dbReference>
<proteinExistence type="inferred from homology"/>
<dbReference type="Gene3D" id="1.10.8.10">
    <property type="entry name" value="DNA helicase RuvA subunit, C-terminal domain"/>
    <property type="match status" value="1"/>
</dbReference>
<reference evidence="8 9" key="1">
    <citation type="submission" date="2016-10" db="EMBL/GenBank/DDBJ databases">
        <authorList>
            <person name="de Groot N.N."/>
        </authorList>
    </citation>
    <scope>NUCLEOTIDE SEQUENCE [LARGE SCALE GENOMIC DNA]</scope>
    <source>
        <strain evidence="8 9">DSM 29316</strain>
    </source>
</reference>
<gene>
    <name evidence="5" type="primary">prmC</name>
    <name evidence="8" type="ORF">SAMN05421688_0452</name>
</gene>
<feature type="binding site" evidence="5">
    <location>
        <begin position="182"/>
        <end position="185"/>
    </location>
    <ligand>
        <name>substrate</name>
    </ligand>
</feature>
<dbReference type="PROSITE" id="PS00092">
    <property type="entry name" value="N6_MTASE"/>
    <property type="match status" value="1"/>
</dbReference>
<dbReference type="CDD" id="cd02440">
    <property type="entry name" value="AdoMet_MTases"/>
    <property type="match status" value="1"/>
</dbReference>
<dbReference type="Gene3D" id="3.40.50.150">
    <property type="entry name" value="Vaccinia Virus protein VP39"/>
    <property type="match status" value="1"/>
</dbReference>
<dbReference type="NCBIfam" id="TIGR03534">
    <property type="entry name" value="RF_mod_PrmC"/>
    <property type="match status" value="1"/>
</dbReference>
<dbReference type="InterPro" id="IPR002052">
    <property type="entry name" value="DNA_methylase_N6_adenine_CS"/>
</dbReference>
<dbReference type="InterPro" id="IPR029063">
    <property type="entry name" value="SAM-dependent_MTases_sf"/>
</dbReference>
<dbReference type="InterPro" id="IPR019874">
    <property type="entry name" value="RF_methyltr_PrmC"/>
</dbReference>
<dbReference type="OrthoDB" id="9800643at2"/>
<dbReference type="EC" id="2.1.1.297" evidence="5"/>
<evidence type="ECO:0000256" key="4">
    <source>
        <dbReference type="ARBA" id="ARBA00048391"/>
    </source>
</evidence>
<dbReference type="GO" id="GO:0032259">
    <property type="term" value="P:methylation"/>
    <property type="evidence" value="ECO:0007669"/>
    <property type="project" value="UniProtKB-KW"/>
</dbReference>
<organism evidence="8 9">
    <name type="scientific">Poseidonocella pacifica</name>
    <dbReference type="NCBI Taxonomy" id="871651"/>
    <lineage>
        <taxon>Bacteria</taxon>
        <taxon>Pseudomonadati</taxon>
        <taxon>Pseudomonadota</taxon>
        <taxon>Alphaproteobacteria</taxon>
        <taxon>Rhodobacterales</taxon>
        <taxon>Roseobacteraceae</taxon>
        <taxon>Poseidonocella</taxon>
    </lineage>
</organism>
<protein>
    <recommendedName>
        <fullName evidence="5">Release factor glutamine methyltransferase</fullName>
        <shortName evidence="5">RF MTase</shortName>
        <ecNumber evidence="5">2.1.1.297</ecNumber>
    </recommendedName>
    <alternativeName>
        <fullName evidence="5">N5-glutamine methyltransferase PrmC</fullName>
    </alternativeName>
    <alternativeName>
        <fullName evidence="5">Protein-(glutamine-N5) MTase PrmC</fullName>
    </alternativeName>
    <alternativeName>
        <fullName evidence="5">Protein-glutamine N-methyltransferase PrmC</fullName>
    </alternativeName>
</protein>
<name>A0A1I0VAI2_9RHOB</name>
<feature type="domain" description="Release factor glutamine methyltransferase N-terminal" evidence="7">
    <location>
        <begin position="5"/>
        <end position="75"/>
    </location>
</feature>
<dbReference type="SUPFAM" id="SSF53335">
    <property type="entry name" value="S-adenosyl-L-methionine-dependent methyltransferases"/>
    <property type="match status" value="1"/>
</dbReference>
<dbReference type="Pfam" id="PF17827">
    <property type="entry name" value="PrmC_N"/>
    <property type="match status" value="1"/>
</dbReference>
<dbReference type="InterPro" id="IPR040758">
    <property type="entry name" value="PrmC_N"/>
</dbReference>
<keyword evidence="1 5" id="KW-0489">Methyltransferase</keyword>
<comment type="similarity">
    <text evidence="5">Belongs to the protein N5-glutamine methyltransferase family. PrmC subfamily.</text>
</comment>
<dbReference type="InterPro" id="IPR050320">
    <property type="entry name" value="N5-glutamine_MTase"/>
</dbReference>
<comment type="function">
    <text evidence="5">Methylates the class 1 translation termination release factors RF1/PrfA and RF2/PrfB on the glutamine residue of the universally conserved GGQ motif.</text>
</comment>
<dbReference type="InterPro" id="IPR004556">
    <property type="entry name" value="HemK-like"/>
</dbReference>
<sequence>MTAGQALAAAAAQLREAGVPDAARDARRLLAHAAQIEASRVTLIAPEDLAPEVAENFSALIRLRAERIPVSHLVGEREFYGRPYFVSRNVLDPRPETEMLIEAALAEPFSSVLDLGTGSGCILVTLLAEREGAVGLGVDTSEAACLEAAANAVRHEVARRADFVASDWFSGVEGQFDLIVSNPPYIAIGEMADLSPEVRRHEPWGALTDGADGLSAYRAIAAGAGAHLERHGRLIVEIGPTQAEAVREIFTEFGFSFLQVLPDLDARDRVVVAKRG</sequence>
<evidence type="ECO:0000259" key="6">
    <source>
        <dbReference type="Pfam" id="PF05175"/>
    </source>
</evidence>
<comment type="catalytic activity">
    <reaction evidence="4 5">
        <text>L-glutaminyl-[peptide chain release factor] + S-adenosyl-L-methionine = N(5)-methyl-L-glutaminyl-[peptide chain release factor] + S-adenosyl-L-homocysteine + H(+)</text>
        <dbReference type="Rhea" id="RHEA:42896"/>
        <dbReference type="Rhea" id="RHEA-COMP:10271"/>
        <dbReference type="Rhea" id="RHEA-COMP:10272"/>
        <dbReference type="ChEBI" id="CHEBI:15378"/>
        <dbReference type="ChEBI" id="CHEBI:30011"/>
        <dbReference type="ChEBI" id="CHEBI:57856"/>
        <dbReference type="ChEBI" id="CHEBI:59789"/>
        <dbReference type="ChEBI" id="CHEBI:61891"/>
        <dbReference type="EC" id="2.1.1.297"/>
    </reaction>
</comment>
<dbReference type="Proteomes" id="UP000198796">
    <property type="component" value="Unassembled WGS sequence"/>
</dbReference>
<keyword evidence="3 5" id="KW-0949">S-adenosyl-L-methionine</keyword>
<dbReference type="AlphaFoldDB" id="A0A1I0VAI2"/>
<evidence type="ECO:0000256" key="1">
    <source>
        <dbReference type="ARBA" id="ARBA00022603"/>
    </source>
</evidence>
<evidence type="ECO:0000313" key="9">
    <source>
        <dbReference type="Proteomes" id="UP000198796"/>
    </source>
</evidence>
<feature type="binding site" evidence="5">
    <location>
        <begin position="116"/>
        <end position="120"/>
    </location>
    <ligand>
        <name>S-adenosyl-L-methionine</name>
        <dbReference type="ChEBI" id="CHEBI:59789"/>
    </ligand>
</feature>
<feature type="binding site" evidence="5">
    <location>
        <position position="168"/>
    </location>
    <ligand>
        <name>S-adenosyl-L-methionine</name>
        <dbReference type="ChEBI" id="CHEBI:59789"/>
    </ligand>
</feature>
<feature type="binding site" evidence="5">
    <location>
        <position position="139"/>
    </location>
    <ligand>
        <name>S-adenosyl-L-methionine</name>
        <dbReference type="ChEBI" id="CHEBI:59789"/>
    </ligand>
</feature>
<evidence type="ECO:0000256" key="5">
    <source>
        <dbReference type="HAMAP-Rule" id="MF_02126"/>
    </source>
</evidence>
<dbReference type="GO" id="GO:0102559">
    <property type="term" value="F:peptide chain release factor N(5)-glutamine methyltransferase activity"/>
    <property type="evidence" value="ECO:0007669"/>
    <property type="project" value="UniProtKB-EC"/>
</dbReference>
<dbReference type="PANTHER" id="PTHR18895:SF74">
    <property type="entry name" value="MTRF1L RELEASE FACTOR GLUTAMINE METHYLTRANSFERASE"/>
    <property type="match status" value="1"/>
</dbReference>
<dbReference type="STRING" id="871651.SAMN05421688_0452"/>
<dbReference type="PANTHER" id="PTHR18895">
    <property type="entry name" value="HEMK METHYLTRANSFERASE"/>
    <property type="match status" value="1"/>
</dbReference>
<dbReference type="RefSeq" id="WP_092060171.1">
    <property type="nucleotide sequence ID" value="NZ_FOJU01000001.1"/>
</dbReference>
<feature type="binding site" evidence="5">
    <location>
        <position position="182"/>
    </location>
    <ligand>
        <name>S-adenosyl-L-methionine</name>
        <dbReference type="ChEBI" id="CHEBI:59789"/>
    </ligand>
</feature>
<dbReference type="EMBL" id="FOJU01000001">
    <property type="protein sequence ID" value="SFA73242.1"/>
    <property type="molecule type" value="Genomic_DNA"/>
</dbReference>
<dbReference type="Pfam" id="PF05175">
    <property type="entry name" value="MTS"/>
    <property type="match status" value="1"/>
</dbReference>
<keyword evidence="9" id="KW-1185">Reference proteome</keyword>
<dbReference type="GO" id="GO:0003676">
    <property type="term" value="F:nucleic acid binding"/>
    <property type="evidence" value="ECO:0007669"/>
    <property type="project" value="InterPro"/>
</dbReference>
<evidence type="ECO:0000256" key="2">
    <source>
        <dbReference type="ARBA" id="ARBA00022679"/>
    </source>
</evidence>
<evidence type="ECO:0000256" key="3">
    <source>
        <dbReference type="ARBA" id="ARBA00022691"/>
    </source>
</evidence>